<dbReference type="InterPro" id="IPR041373">
    <property type="entry name" value="RT_RNaseH"/>
</dbReference>
<accession>A0A6L2J6E7</accession>
<dbReference type="FunFam" id="3.30.70.270:FF:000020">
    <property type="entry name" value="Transposon Tf2-6 polyprotein-like Protein"/>
    <property type="match status" value="1"/>
</dbReference>
<evidence type="ECO:0000259" key="7">
    <source>
        <dbReference type="Pfam" id="PF17917"/>
    </source>
</evidence>
<keyword evidence="3" id="KW-0540">Nuclease</keyword>
<keyword evidence="4" id="KW-0255">Endonuclease</keyword>
<dbReference type="SUPFAM" id="SSF56672">
    <property type="entry name" value="DNA/RNA polymerases"/>
    <property type="match status" value="1"/>
</dbReference>
<keyword evidence="1" id="KW-0808">Transferase</keyword>
<evidence type="ECO:0000256" key="4">
    <source>
        <dbReference type="ARBA" id="ARBA00022759"/>
    </source>
</evidence>
<dbReference type="PANTHER" id="PTHR37984:SF5">
    <property type="entry name" value="PROTEIN NYNRIN-LIKE"/>
    <property type="match status" value="1"/>
</dbReference>
<evidence type="ECO:0000256" key="2">
    <source>
        <dbReference type="ARBA" id="ARBA00022695"/>
    </source>
</evidence>
<dbReference type="GO" id="GO:0003964">
    <property type="term" value="F:RNA-directed DNA polymerase activity"/>
    <property type="evidence" value="ECO:0007669"/>
    <property type="project" value="UniProtKB-KW"/>
</dbReference>
<dbReference type="InterPro" id="IPR050951">
    <property type="entry name" value="Retrovirus_Pol_polyprotein"/>
</dbReference>
<feature type="domain" description="Reverse transcriptase RNase H-like" evidence="7">
    <location>
        <begin position="261"/>
        <end position="361"/>
    </location>
</feature>
<dbReference type="FunFam" id="3.10.20.370:FF:000001">
    <property type="entry name" value="Retrovirus-related Pol polyprotein from transposon 17.6-like protein"/>
    <property type="match status" value="1"/>
</dbReference>
<evidence type="ECO:0000256" key="3">
    <source>
        <dbReference type="ARBA" id="ARBA00022722"/>
    </source>
</evidence>
<dbReference type="GO" id="GO:0016787">
    <property type="term" value="F:hydrolase activity"/>
    <property type="evidence" value="ECO:0007669"/>
    <property type="project" value="UniProtKB-KW"/>
</dbReference>
<dbReference type="Pfam" id="PF17917">
    <property type="entry name" value="RT_RNaseH"/>
    <property type="match status" value="1"/>
</dbReference>
<evidence type="ECO:0000256" key="5">
    <source>
        <dbReference type="ARBA" id="ARBA00022801"/>
    </source>
</evidence>
<evidence type="ECO:0000256" key="1">
    <source>
        <dbReference type="ARBA" id="ARBA00022679"/>
    </source>
</evidence>
<proteinExistence type="predicted"/>
<evidence type="ECO:0000313" key="8">
    <source>
        <dbReference type="EMBL" id="GEU31555.1"/>
    </source>
</evidence>
<dbReference type="InterPro" id="IPR043128">
    <property type="entry name" value="Rev_trsase/Diguanyl_cyclase"/>
</dbReference>
<keyword evidence="2" id="KW-0548">Nucleotidyltransferase</keyword>
<dbReference type="EMBL" id="BKCJ010000263">
    <property type="protein sequence ID" value="GEU31555.1"/>
    <property type="molecule type" value="Genomic_DNA"/>
</dbReference>
<comment type="caution">
    <text evidence="8">The sequence shown here is derived from an EMBL/GenBank/DDBJ whole genome shotgun (WGS) entry which is preliminary data.</text>
</comment>
<keyword evidence="6 8" id="KW-0695">RNA-directed DNA polymerase</keyword>
<sequence length="470" mass="54625">MDQEDCNSIVEGFVDDAKVKQSIRRIDITDTTYSVSQEIASAKIMSNEHLYLAGANEIDEKKPELKDLPSHLEYAYLYIDKSFPIIISSKLFEKEKRLLLQRCMTAIFHDMVEDFMEVFMDEFSVFGIFFNSCLANLDRMLARCEKTNLVRNWEKCYFMVKEGIVLGHKISWTGIKVDKAKIDVIPKLHYPTNVKGVSSFLGHACFHRRFIKDFSMISITMTQLLLKDAKFDFFDDCKKAFNILKENLTTAPIIISPDWNMLFELMCDASNFAIGAVLGQRIDGKFKPMYYANKTLNNAQEHYATIEKELLVVVFAFDKFHPYLILLKTMVYTDHSALKYLFNKHDAKPRLIRWVLLLQGFYIEIKDKKEAENLAANHLSRLENLYMEMLNKRETTNEFLDEHLMMLKTKFNDNEPCLNIVKTVYPYGAVGITDKKGISFKVNVHRLKKYYKGNIDEEDEEVVELVTGTT</sequence>
<protein>
    <submittedName>
        <fullName evidence="8">Reverse transcriptase domain-containing protein</fullName>
    </submittedName>
</protein>
<reference evidence="8" key="1">
    <citation type="journal article" date="2019" name="Sci. Rep.">
        <title>Draft genome of Tanacetum cinerariifolium, the natural source of mosquito coil.</title>
        <authorList>
            <person name="Yamashiro T."/>
            <person name="Shiraishi A."/>
            <person name="Satake H."/>
            <person name="Nakayama K."/>
        </authorList>
    </citation>
    <scope>NUCLEOTIDE SEQUENCE</scope>
</reference>
<keyword evidence="5" id="KW-0378">Hydrolase</keyword>
<name>A0A6L2J6E7_TANCI</name>
<dbReference type="GO" id="GO:0004519">
    <property type="term" value="F:endonuclease activity"/>
    <property type="evidence" value="ECO:0007669"/>
    <property type="project" value="UniProtKB-KW"/>
</dbReference>
<dbReference type="Gene3D" id="3.30.70.270">
    <property type="match status" value="2"/>
</dbReference>
<organism evidence="8">
    <name type="scientific">Tanacetum cinerariifolium</name>
    <name type="common">Dalmatian daisy</name>
    <name type="synonym">Chrysanthemum cinerariifolium</name>
    <dbReference type="NCBI Taxonomy" id="118510"/>
    <lineage>
        <taxon>Eukaryota</taxon>
        <taxon>Viridiplantae</taxon>
        <taxon>Streptophyta</taxon>
        <taxon>Embryophyta</taxon>
        <taxon>Tracheophyta</taxon>
        <taxon>Spermatophyta</taxon>
        <taxon>Magnoliopsida</taxon>
        <taxon>eudicotyledons</taxon>
        <taxon>Gunneridae</taxon>
        <taxon>Pentapetalae</taxon>
        <taxon>asterids</taxon>
        <taxon>campanulids</taxon>
        <taxon>Asterales</taxon>
        <taxon>Asteraceae</taxon>
        <taxon>Asteroideae</taxon>
        <taxon>Anthemideae</taxon>
        <taxon>Anthemidinae</taxon>
        <taxon>Tanacetum</taxon>
    </lineage>
</organism>
<dbReference type="AlphaFoldDB" id="A0A6L2J6E7"/>
<dbReference type="PANTHER" id="PTHR37984">
    <property type="entry name" value="PROTEIN CBG26694"/>
    <property type="match status" value="1"/>
</dbReference>
<dbReference type="CDD" id="cd09274">
    <property type="entry name" value="RNase_HI_RT_Ty3"/>
    <property type="match status" value="1"/>
</dbReference>
<evidence type="ECO:0000256" key="6">
    <source>
        <dbReference type="ARBA" id="ARBA00022918"/>
    </source>
</evidence>
<gene>
    <name evidence="8" type="ORF">Tci_003533</name>
</gene>
<dbReference type="InterPro" id="IPR043502">
    <property type="entry name" value="DNA/RNA_pol_sf"/>
</dbReference>